<gene>
    <name evidence="2" type="ORF">KGF57_001340</name>
</gene>
<dbReference type="RefSeq" id="XP_051610153.1">
    <property type="nucleotide sequence ID" value="XM_051750535.1"/>
</dbReference>
<evidence type="ECO:0000313" key="2">
    <source>
        <dbReference type="EMBL" id="KAI5962900.1"/>
    </source>
</evidence>
<name>A0AAD5BHQ6_9ASCO</name>
<feature type="region of interest" description="Disordered" evidence="1">
    <location>
        <begin position="94"/>
        <end position="136"/>
    </location>
</feature>
<protein>
    <submittedName>
        <fullName evidence="2">Uncharacterized protein</fullName>
    </submittedName>
</protein>
<dbReference type="Proteomes" id="UP001204833">
    <property type="component" value="Unassembled WGS sequence"/>
</dbReference>
<accession>A0AAD5BHQ6</accession>
<evidence type="ECO:0000256" key="1">
    <source>
        <dbReference type="SAM" id="MobiDB-lite"/>
    </source>
</evidence>
<reference evidence="2 3" key="1">
    <citation type="journal article" date="2022" name="DNA Res.">
        <title>Genome analysis of five recently described species of the CUG-Ser clade uncovers Candida theae as a new hybrid lineage with pathogenic potential in the Candida parapsilosis species complex.</title>
        <authorList>
            <person name="Mixao V."/>
            <person name="Del Olmo V."/>
            <person name="Hegedusova E."/>
            <person name="Saus E."/>
            <person name="Pryszcz L."/>
            <person name="Cillingova A."/>
            <person name="Nosek J."/>
            <person name="Gabaldon T."/>
        </authorList>
    </citation>
    <scope>NUCLEOTIDE SEQUENCE [LARGE SCALE GENOMIC DNA]</scope>
    <source>
        <strain evidence="2 3">CBS 12239</strain>
    </source>
</reference>
<proteinExistence type="predicted"/>
<feature type="compositionally biased region" description="Low complexity" evidence="1">
    <location>
        <begin position="94"/>
        <end position="107"/>
    </location>
</feature>
<dbReference type="AlphaFoldDB" id="A0AAD5BHQ6"/>
<sequence length="533" mass="59719">MYSFITISSQEGQGVSHFNNAYVSDSKENDDYGFTLIESALSELKDLVSYVDDKNKTSAPPTQAHPNTHFSAETRTVKSQHKATAFYPVFSQSTSSNVSNTTTHTKSAFTKHQHGSNDFSSKRLTKSKMRREEDEDVGVVKGGSFYPLDFKDDDKHENDTSMVIESSKMMLARTKRHTQQPKQNQTSFSPSTLSILNKNTSTNCFNPQVSSFNPRKPSTAQKSKYNKINSDEPKMSSTPSLVTGPVRRFATPWDDCGEDDVEAAVAVSDPNGDKSKNGSISSIENAILNYRPPQPPAPMKWTPEVLLIGGESDSGNKVKFNNKMEVRQFSNDKHQDFTRVIEGKNKDKKLRRKWSWGSKRKAPTTNIDGKPSILKRTGWVPGEYITDEVVPIFSPDTESGRVALQLGLDSDEEEDTEDVCPAAMRGEYATTIRCDLWDDDDEEEEEEWRPDSRYMADTPMKMFKARVRRFVSGVKIYGEKLQSLMSLHTHSSGMSGSANQSFVSSDLGEDDLGDEAEEYLTVAPTSRPMMIRE</sequence>
<dbReference type="GeneID" id="76149399"/>
<keyword evidence="3" id="KW-1185">Reference proteome</keyword>
<dbReference type="EMBL" id="JAIHNG010000064">
    <property type="protein sequence ID" value="KAI5962900.1"/>
    <property type="molecule type" value="Genomic_DNA"/>
</dbReference>
<organism evidence="2 3">
    <name type="scientific">Candida theae</name>
    <dbReference type="NCBI Taxonomy" id="1198502"/>
    <lineage>
        <taxon>Eukaryota</taxon>
        <taxon>Fungi</taxon>
        <taxon>Dikarya</taxon>
        <taxon>Ascomycota</taxon>
        <taxon>Saccharomycotina</taxon>
        <taxon>Pichiomycetes</taxon>
        <taxon>Debaryomycetaceae</taxon>
        <taxon>Candida/Lodderomyces clade</taxon>
        <taxon>Candida</taxon>
    </lineage>
</organism>
<feature type="region of interest" description="Disordered" evidence="1">
    <location>
        <begin position="204"/>
        <end position="245"/>
    </location>
</feature>
<evidence type="ECO:0000313" key="3">
    <source>
        <dbReference type="Proteomes" id="UP001204833"/>
    </source>
</evidence>
<feature type="compositionally biased region" description="Polar residues" evidence="1">
    <location>
        <begin position="204"/>
        <end position="228"/>
    </location>
</feature>
<comment type="caution">
    <text evidence="2">The sequence shown here is derived from an EMBL/GenBank/DDBJ whole genome shotgun (WGS) entry which is preliminary data.</text>
</comment>